<feature type="domain" description="Serine aminopeptidase S33" evidence="1">
    <location>
        <begin position="47"/>
        <end position="299"/>
    </location>
</feature>
<evidence type="ECO:0000313" key="3">
    <source>
        <dbReference type="Proteomes" id="UP000280507"/>
    </source>
</evidence>
<keyword evidence="3" id="KW-1185">Reference proteome</keyword>
<dbReference type="AlphaFoldDB" id="A0A3M8PY73"/>
<evidence type="ECO:0000259" key="1">
    <source>
        <dbReference type="Pfam" id="PF12146"/>
    </source>
</evidence>
<gene>
    <name evidence="2" type="ORF">EBI00_13965</name>
</gene>
<dbReference type="GO" id="GO:0016787">
    <property type="term" value="F:hydrolase activity"/>
    <property type="evidence" value="ECO:0007669"/>
    <property type="project" value="UniProtKB-KW"/>
</dbReference>
<organism evidence="2 3">
    <name type="scientific">Marinomonas hwangdonensis</name>
    <dbReference type="NCBI Taxonomy" id="1053647"/>
    <lineage>
        <taxon>Bacteria</taxon>
        <taxon>Pseudomonadati</taxon>
        <taxon>Pseudomonadota</taxon>
        <taxon>Gammaproteobacteria</taxon>
        <taxon>Oceanospirillales</taxon>
        <taxon>Oceanospirillaceae</taxon>
        <taxon>Marinomonas</taxon>
    </lineage>
</organism>
<name>A0A3M8PY73_9GAMM</name>
<protein>
    <submittedName>
        <fullName evidence="2">Alpha/beta hydrolase</fullName>
    </submittedName>
</protein>
<dbReference type="Pfam" id="PF12146">
    <property type="entry name" value="Hydrolase_4"/>
    <property type="match status" value="1"/>
</dbReference>
<reference evidence="2 3" key="1">
    <citation type="journal article" date="2012" name="Int. J. Syst. Evol. Microbiol.">
        <title>Marinomonas hwangdonensis sp. nov., isolated from seawater.</title>
        <authorList>
            <person name="Jung Y.T."/>
            <person name="Oh T.K."/>
            <person name="Yoon J.H."/>
        </authorList>
    </citation>
    <scope>NUCLEOTIDE SEQUENCE [LARGE SCALE GENOMIC DNA]</scope>
    <source>
        <strain evidence="2 3">HDW-15</strain>
    </source>
</reference>
<dbReference type="Proteomes" id="UP000280507">
    <property type="component" value="Unassembled WGS sequence"/>
</dbReference>
<sequence>MSLLHEEQDLLGSDYRARTFAFANRHSTAPVNQVHTTLVHHVGNPSATKAILYVHGYTDYFFQTELAEHLVSLGYRFYAMDLQGYGRSIRPSTPPNWCDSIDQYQQDLNIALATLKQDGITDVVMLAHSTGGLIVSTYLAQRHHKGLPTVRGLMLNSPFLALPFPPKILKRLSWPIRILVGLLPFSYLRAKKFTLYAQSIHHKFGGEWHYRLDWKPAQGFDLSFHWLKEVIHAQRYLANQRLHLPTLLCRSNTSTIGKLTVAETQQGDGVLDVDSMQAAAETTFTDLTQVTIPQGFHDLALSALPARQAYYQALTDWLHIQESAQGF</sequence>
<dbReference type="InterPro" id="IPR029058">
    <property type="entry name" value="AB_hydrolase_fold"/>
</dbReference>
<dbReference type="RefSeq" id="WP_123096563.1">
    <property type="nucleotide sequence ID" value="NZ_RIZG01000010.1"/>
</dbReference>
<dbReference type="Gene3D" id="3.40.50.1820">
    <property type="entry name" value="alpha/beta hydrolase"/>
    <property type="match status" value="1"/>
</dbReference>
<dbReference type="OrthoDB" id="9801217at2"/>
<dbReference type="EMBL" id="RIZG01000010">
    <property type="protein sequence ID" value="RNF48818.1"/>
    <property type="molecule type" value="Genomic_DNA"/>
</dbReference>
<comment type="caution">
    <text evidence="2">The sequence shown here is derived from an EMBL/GenBank/DDBJ whole genome shotgun (WGS) entry which is preliminary data.</text>
</comment>
<evidence type="ECO:0000313" key="2">
    <source>
        <dbReference type="EMBL" id="RNF48818.1"/>
    </source>
</evidence>
<dbReference type="InterPro" id="IPR022742">
    <property type="entry name" value="Hydrolase_4"/>
</dbReference>
<dbReference type="InterPro" id="IPR051044">
    <property type="entry name" value="MAG_DAG_Lipase"/>
</dbReference>
<keyword evidence="2" id="KW-0378">Hydrolase</keyword>
<dbReference type="SUPFAM" id="SSF53474">
    <property type="entry name" value="alpha/beta-Hydrolases"/>
    <property type="match status" value="1"/>
</dbReference>
<accession>A0A3M8PY73</accession>
<proteinExistence type="predicted"/>
<dbReference type="PANTHER" id="PTHR11614">
    <property type="entry name" value="PHOSPHOLIPASE-RELATED"/>
    <property type="match status" value="1"/>
</dbReference>